<feature type="domain" description="ABC transmembrane type-2" evidence="7">
    <location>
        <begin position="35"/>
        <end position="266"/>
    </location>
</feature>
<proteinExistence type="inferred from homology"/>
<sequence>MTTTTRERARVCPTPTAVWLVVEGLWTWYRRNWRSSAVSSVVEPVLFLLALGLGFGSQIQPSAATGGLPYVQYLAPALVVASALQTAAFESTYPVLAAFKWNRTFLGIASTPITSRQLAMGQLLWIFLRLSVSSAAFLVVAALLGAVTSVGVIGSLFAALLTAMALAAPLVAYSASLDTEGQQFSAIFRFIVVPMTVFAGTFFPVDQLPAWVRPIVWLTPLWHGTELSRASAFGTGELLPVLGHLVYLTALVVIGARLAVRTFTRRLEV</sequence>
<evidence type="ECO:0000256" key="5">
    <source>
        <dbReference type="ARBA" id="ARBA00023251"/>
    </source>
</evidence>
<feature type="transmembrane region" description="Helical" evidence="6">
    <location>
        <begin position="241"/>
        <end position="260"/>
    </location>
</feature>
<dbReference type="RefSeq" id="WP_092777117.1">
    <property type="nucleotide sequence ID" value="NZ_FOGI01000004.1"/>
</dbReference>
<dbReference type="GO" id="GO:0043190">
    <property type="term" value="C:ATP-binding cassette (ABC) transporter complex"/>
    <property type="evidence" value="ECO:0007669"/>
    <property type="project" value="InterPro"/>
</dbReference>
<keyword evidence="3 6" id="KW-1133">Transmembrane helix</keyword>
<evidence type="ECO:0000256" key="6">
    <source>
        <dbReference type="RuleBase" id="RU361157"/>
    </source>
</evidence>
<evidence type="ECO:0000313" key="9">
    <source>
        <dbReference type="Proteomes" id="UP000199051"/>
    </source>
</evidence>
<dbReference type="AlphaFoldDB" id="A0A1H9QZP4"/>
<dbReference type="PIRSF" id="PIRSF006648">
    <property type="entry name" value="DrrB"/>
    <property type="match status" value="1"/>
</dbReference>
<keyword evidence="9" id="KW-1185">Reference proteome</keyword>
<reference evidence="9" key="1">
    <citation type="submission" date="2016-10" db="EMBL/GenBank/DDBJ databases">
        <authorList>
            <person name="Varghese N."/>
            <person name="Submissions S."/>
        </authorList>
    </citation>
    <scope>NUCLEOTIDE SEQUENCE [LARGE SCALE GENOMIC DNA]</scope>
    <source>
        <strain evidence="9">DSM 44260</strain>
    </source>
</reference>
<feature type="transmembrane region" description="Helical" evidence="6">
    <location>
        <begin position="123"/>
        <end position="146"/>
    </location>
</feature>
<organism evidence="8 9">
    <name type="scientific">Actinokineospora terrae</name>
    <dbReference type="NCBI Taxonomy" id="155974"/>
    <lineage>
        <taxon>Bacteria</taxon>
        <taxon>Bacillati</taxon>
        <taxon>Actinomycetota</taxon>
        <taxon>Actinomycetes</taxon>
        <taxon>Pseudonocardiales</taxon>
        <taxon>Pseudonocardiaceae</taxon>
        <taxon>Actinokineospora</taxon>
    </lineage>
</organism>
<keyword evidence="6" id="KW-0813">Transport</keyword>
<comment type="caution">
    <text evidence="6">Lacks conserved residue(s) required for the propagation of feature annotation.</text>
</comment>
<evidence type="ECO:0000256" key="4">
    <source>
        <dbReference type="ARBA" id="ARBA00023136"/>
    </source>
</evidence>
<dbReference type="Pfam" id="PF01061">
    <property type="entry name" value="ABC2_membrane"/>
    <property type="match status" value="1"/>
</dbReference>
<keyword evidence="6" id="KW-1003">Cell membrane</keyword>
<dbReference type="GO" id="GO:0140359">
    <property type="term" value="F:ABC-type transporter activity"/>
    <property type="evidence" value="ECO:0007669"/>
    <property type="project" value="InterPro"/>
</dbReference>
<evidence type="ECO:0000313" key="8">
    <source>
        <dbReference type="EMBL" id="SER65930.1"/>
    </source>
</evidence>
<dbReference type="EMBL" id="FOGI01000004">
    <property type="protein sequence ID" value="SER65930.1"/>
    <property type="molecule type" value="Genomic_DNA"/>
</dbReference>
<keyword evidence="5" id="KW-0046">Antibiotic resistance</keyword>
<dbReference type="Proteomes" id="UP000199051">
    <property type="component" value="Unassembled WGS sequence"/>
</dbReference>
<dbReference type="PROSITE" id="PS51012">
    <property type="entry name" value="ABC_TM2"/>
    <property type="match status" value="1"/>
</dbReference>
<accession>A0A1H9QZP4</accession>
<keyword evidence="2 6" id="KW-0812">Transmembrane</keyword>
<dbReference type="InterPro" id="IPR051784">
    <property type="entry name" value="Nod_factor_ABC_transporter"/>
</dbReference>
<feature type="transmembrane region" description="Helical" evidence="6">
    <location>
        <begin position="152"/>
        <end position="174"/>
    </location>
</feature>
<dbReference type="InterPro" id="IPR000412">
    <property type="entry name" value="ABC_2_transport"/>
</dbReference>
<comment type="similarity">
    <text evidence="6">Belongs to the ABC-2 integral membrane protein family.</text>
</comment>
<gene>
    <name evidence="8" type="ORF">SAMN04487818_104512</name>
</gene>
<dbReference type="PANTHER" id="PTHR43229">
    <property type="entry name" value="NODULATION PROTEIN J"/>
    <property type="match status" value="1"/>
</dbReference>
<dbReference type="STRING" id="155974.SAMN04487818_104512"/>
<dbReference type="PANTHER" id="PTHR43229:SF2">
    <property type="entry name" value="NODULATION PROTEIN J"/>
    <property type="match status" value="1"/>
</dbReference>
<dbReference type="PRINTS" id="PR00164">
    <property type="entry name" value="ABC2TRNSPORT"/>
</dbReference>
<keyword evidence="4 6" id="KW-0472">Membrane</keyword>
<dbReference type="GO" id="GO:0046677">
    <property type="term" value="P:response to antibiotic"/>
    <property type="evidence" value="ECO:0007669"/>
    <property type="project" value="UniProtKB-KW"/>
</dbReference>
<feature type="transmembrane region" description="Helical" evidence="6">
    <location>
        <begin position="186"/>
        <end position="205"/>
    </location>
</feature>
<evidence type="ECO:0000256" key="3">
    <source>
        <dbReference type="ARBA" id="ARBA00022989"/>
    </source>
</evidence>
<dbReference type="InterPro" id="IPR013525">
    <property type="entry name" value="ABC2_TM"/>
</dbReference>
<protein>
    <recommendedName>
        <fullName evidence="6">Transport permease protein</fullName>
    </recommendedName>
</protein>
<evidence type="ECO:0000256" key="2">
    <source>
        <dbReference type="ARBA" id="ARBA00022692"/>
    </source>
</evidence>
<evidence type="ECO:0000256" key="1">
    <source>
        <dbReference type="ARBA" id="ARBA00004141"/>
    </source>
</evidence>
<comment type="subcellular location">
    <subcellularLocation>
        <location evidence="6">Cell membrane</location>
        <topology evidence="6">Multi-pass membrane protein</topology>
    </subcellularLocation>
    <subcellularLocation>
        <location evidence="1">Membrane</location>
        <topology evidence="1">Multi-pass membrane protein</topology>
    </subcellularLocation>
</comment>
<evidence type="ECO:0000259" key="7">
    <source>
        <dbReference type="PROSITE" id="PS51012"/>
    </source>
</evidence>
<name>A0A1H9QZP4_9PSEU</name>
<dbReference type="InterPro" id="IPR047817">
    <property type="entry name" value="ABC2_TM_bact-type"/>
</dbReference>